<dbReference type="OrthoDB" id="1737200at2759"/>
<feature type="compositionally biased region" description="Low complexity" evidence="1">
    <location>
        <begin position="84"/>
        <end position="93"/>
    </location>
</feature>
<dbReference type="Proteomes" id="UP000494256">
    <property type="component" value="Unassembled WGS sequence"/>
</dbReference>
<organism evidence="2 3">
    <name type="scientific">Arctia plantaginis</name>
    <name type="common">Wood tiger moth</name>
    <name type="synonym">Phalaena plantaginis</name>
    <dbReference type="NCBI Taxonomy" id="874455"/>
    <lineage>
        <taxon>Eukaryota</taxon>
        <taxon>Metazoa</taxon>
        <taxon>Ecdysozoa</taxon>
        <taxon>Arthropoda</taxon>
        <taxon>Hexapoda</taxon>
        <taxon>Insecta</taxon>
        <taxon>Pterygota</taxon>
        <taxon>Neoptera</taxon>
        <taxon>Endopterygota</taxon>
        <taxon>Lepidoptera</taxon>
        <taxon>Glossata</taxon>
        <taxon>Ditrysia</taxon>
        <taxon>Noctuoidea</taxon>
        <taxon>Erebidae</taxon>
        <taxon>Arctiinae</taxon>
        <taxon>Arctia</taxon>
    </lineage>
</organism>
<accession>A0A8S0ZQ17</accession>
<dbReference type="AlphaFoldDB" id="A0A8S0ZQ17"/>
<reference evidence="2 3" key="1">
    <citation type="submission" date="2020-04" db="EMBL/GenBank/DDBJ databases">
        <authorList>
            <person name="Wallbank WR R."/>
            <person name="Pardo Diaz C."/>
            <person name="Kozak K."/>
            <person name="Martin S."/>
            <person name="Jiggins C."/>
            <person name="Moest M."/>
            <person name="Warren A I."/>
            <person name="Byers J.R.P. K."/>
            <person name="Montejo-Kovacevich G."/>
            <person name="Yen C E."/>
        </authorList>
    </citation>
    <scope>NUCLEOTIDE SEQUENCE [LARGE SCALE GENOMIC DNA]</scope>
</reference>
<dbReference type="EMBL" id="CADEBD010000300">
    <property type="protein sequence ID" value="CAB3235599.1"/>
    <property type="molecule type" value="Genomic_DNA"/>
</dbReference>
<evidence type="ECO:0000313" key="2">
    <source>
        <dbReference type="EMBL" id="CAB3235599.1"/>
    </source>
</evidence>
<comment type="caution">
    <text evidence="2">The sequence shown here is derived from an EMBL/GenBank/DDBJ whole genome shotgun (WGS) entry which is preliminary data.</text>
</comment>
<evidence type="ECO:0000256" key="1">
    <source>
        <dbReference type="SAM" id="MobiDB-lite"/>
    </source>
</evidence>
<feature type="region of interest" description="Disordered" evidence="1">
    <location>
        <begin position="63"/>
        <end position="121"/>
    </location>
</feature>
<name>A0A8S0ZQ17_ARCPL</name>
<proteinExistence type="predicted"/>
<evidence type="ECO:0000313" key="3">
    <source>
        <dbReference type="Proteomes" id="UP000494256"/>
    </source>
</evidence>
<gene>
    <name evidence="2" type="ORF">APLA_LOCUS7013</name>
</gene>
<sequence>MQSEILRRYLRVVCEEPVPSWVQAAGTGAAPAERCEHACGVGRAPVPPQTLSGTVVVQVQVQGAGGGRRARGEAGAARSKRAAPRQPRAPRTAALRRRRAIDARPRPPAQHTTHHSYVCIS</sequence>
<protein>
    <submittedName>
        <fullName evidence="2">Uncharacterized protein</fullName>
    </submittedName>
</protein>